<feature type="region of interest" description="Disordered" evidence="1">
    <location>
        <begin position="1"/>
        <end position="78"/>
    </location>
</feature>
<dbReference type="RefSeq" id="YP_008436642.1">
    <property type="nucleotide sequence ID" value="NC_022098.1"/>
</dbReference>
<proteinExistence type="predicted"/>
<keyword evidence="3" id="KW-1185">Reference proteome</keyword>
<dbReference type="KEGG" id="vg:16605367"/>
<protein>
    <submittedName>
        <fullName evidence="2">Uncharacterized protein</fullName>
    </submittedName>
</protein>
<evidence type="ECO:0000256" key="1">
    <source>
        <dbReference type="SAM" id="MobiDB-lite"/>
    </source>
</evidence>
<name>S4W0H4_9VIRU</name>
<dbReference type="GeneID" id="16605367"/>
<evidence type="ECO:0000313" key="2">
    <source>
        <dbReference type="EMBL" id="AGO83580.1"/>
    </source>
</evidence>
<dbReference type="EMBL" id="KC977571">
    <property type="protein sequence ID" value="AGO83580.1"/>
    <property type="molecule type" value="Genomic_DNA"/>
</dbReference>
<reference evidence="2 3" key="1">
    <citation type="journal article" date="2013" name="Science">
        <title>Pandoraviruses: amoeba viruses with genomes up to 2.5 Mb reaching that of parasitic eukaryotes.</title>
        <authorList>
            <person name="Philippe N."/>
            <person name="Legendre M."/>
            <person name="Doutre G."/>
            <person name="Coute Y."/>
            <person name="Poirot O."/>
            <person name="Lescot M."/>
            <person name="Arslan D."/>
            <person name="Seltzer V."/>
            <person name="Bertaux L."/>
            <person name="Bruley C."/>
            <person name="Garin J."/>
            <person name="Claverie J.M."/>
            <person name="Abergel C."/>
        </authorList>
    </citation>
    <scope>NUCLEOTIDE SEQUENCE [LARGE SCALE GENOMIC DNA]</scope>
</reference>
<organism evidence="2 3">
    <name type="scientific">Pandoravirus salinus</name>
    <dbReference type="NCBI Taxonomy" id="1349410"/>
    <lineage>
        <taxon>Viruses</taxon>
        <taxon>Pandoravirus</taxon>
    </lineage>
</organism>
<accession>S4W0H4</accession>
<sequence length="307" mass="33702">MAQYGLSADNGKKKKASHFGPKNTALSRVRPPSNTEHTSKPSEQQERQRRREEDYGMDATGKEAKTKKPHEVTGPDGTTWHALPDSDEAWAQLVARHAIDANSQGDMPRFAFCLLNSGLTHDQGPVRGLVDSECASWRVTVDKFVEAAEGACRSRKARPTSDIECVRDLTRAVWPDGTAGNRHRGDTPPGIQDAQGRFAKWKRIAPSNPSGAVAARCNVSLRGVEHDPLLEDRQRRKALDSLRARIDRLALCRATSGMCTHTLLGQMVGTHCHNTDAATEYMDIFRDARDGGLTTAQAFCMADVATE</sequence>
<gene>
    <name evidence="2" type="ORF">psal_cds_128</name>
</gene>
<dbReference type="Proteomes" id="UP000204584">
    <property type="component" value="Segment"/>
</dbReference>
<evidence type="ECO:0000313" key="3">
    <source>
        <dbReference type="Proteomes" id="UP000204584"/>
    </source>
</evidence>
<feature type="compositionally biased region" description="Basic and acidic residues" evidence="1">
    <location>
        <begin position="37"/>
        <end position="73"/>
    </location>
</feature>